<comment type="caution">
    <text evidence="5">The sequence shown here is derived from an EMBL/GenBank/DDBJ whole genome shotgun (WGS) entry which is preliminary data.</text>
</comment>
<evidence type="ECO:0000259" key="4">
    <source>
        <dbReference type="PROSITE" id="PS51194"/>
    </source>
</evidence>
<organism evidence="5 6">
    <name type="scientific">Alkalimonas cellulosilytica</name>
    <dbReference type="NCBI Taxonomy" id="3058395"/>
    <lineage>
        <taxon>Bacteria</taxon>
        <taxon>Pseudomonadati</taxon>
        <taxon>Pseudomonadota</taxon>
        <taxon>Gammaproteobacteria</taxon>
        <taxon>Alkalimonas</taxon>
    </lineage>
</organism>
<gene>
    <name evidence="5" type="ORF">QWY20_17450</name>
</gene>
<sequence>MAYTILDGEILANGHPLAPEQLFKLARFSVVMDGNDIELTVSRRPAELRFNFNPDVTPCFTLHFRDTQLAPCQLKTLVEYGYFIIDNKKVFFVSDRLRHHLIEAANELELPRLLRLLRELRREGLISEIPATLIDRFRVKKQKNWTHRKFFVRELYPYQQFGVEWLTFCARNGIGTLLADDMGLGKTAQVIALCCNVLQDNPNGHILIVVPNPLLDNWLREFRFFAPELHPYLHYGSHREGLSSLLEKQNIILTPYTTLASDIAMLEELAFDLVLYDEASMLKNPSSGRSLAARRLDAFASVAMSGTPVENSLMDAWALCDLVFPNYLGNEQDFRSRYVHRNITYTLKSNLDELEQSLQQITLRRMKKDVLGQLPEKIDIHTAITAGAQERRNYDALIDAILQDAAKGGGGILPLINKLQQYTAHPALLDAAIPRDVKSLAAYSAKFELLLMTLDNIAASGEKVIIFATFQKVIDLVHSAIREKYGTKAGVIDGRTPNEKRQSLIDDFSSSAGFSVLLLHPKTAGMGLNITAATHVIHYCRQWNPALEEQATARAWRNGQQSVVSVHYLYYANTIEEMIDERLRLKQTLSEQVVTVTGNKETDKQLMLDYLESLTK</sequence>
<dbReference type="InterPro" id="IPR027417">
    <property type="entry name" value="P-loop_NTPase"/>
</dbReference>
<dbReference type="SMART" id="SM00490">
    <property type="entry name" value="HELICc"/>
    <property type="match status" value="1"/>
</dbReference>
<dbReference type="SUPFAM" id="SSF52540">
    <property type="entry name" value="P-loop containing nucleoside triphosphate hydrolases"/>
    <property type="match status" value="2"/>
</dbReference>
<dbReference type="EMBL" id="JAUHLI010000026">
    <property type="protein sequence ID" value="MEE2003242.1"/>
    <property type="molecule type" value="Genomic_DNA"/>
</dbReference>
<dbReference type="Proteomes" id="UP001336314">
    <property type="component" value="Unassembled WGS sequence"/>
</dbReference>
<dbReference type="RefSeq" id="WP_330130286.1">
    <property type="nucleotide sequence ID" value="NZ_JAUHLI010000026.1"/>
</dbReference>
<keyword evidence="1" id="KW-0378">Hydrolase</keyword>
<reference evidence="5 6" key="1">
    <citation type="submission" date="2023-07" db="EMBL/GenBank/DDBJ databases">
        <title>Alkalimonas sp., MEB108 novel, alkaliphilic bacterium isolated from Lonar Lake, India.</title>
        <authorList>
            <person name="Joshi A."/>
            <person name="Thite S."/>
        </authorList>
    </citation>
    <scope>NUCLEOTIDE SEQUENCE [LARGE SCALE GENOMIC DNA]</scope>
    <source>
        <strain evidence="5 6">MEB108</strain>
    </source>
</reference>
<accession>A0ABU7JA80</accession>
<keyword evidence="6" id="KW-1185">Reference proteome</keyword>
<dbReference type="InterPro" id="IPR001650">
    <property type="entry name" value="Helicase_C-like"/>
</dbReference>
<dbReference type="Pfam" id="PF00176">
    <property type="entry name" value="SNF2-rel_dom"/>
    <property type="match status" value="1"/>
</dbReference>
<keyword evidence="2 5" id="KW-0347">Helicase</keyword>
<name>A0ABU7JA80_9GAMM</name>
<evidence type="ECO:0000259" key="3">
    <source>
        <dbReference type="PROSITE" id="PS51192"/>
    </source>
</evidence>
<keyword evidence="2 5" id="KW-0067">ATP-binding</keyword>
<dbReference type="InterPro" id="IPR049730">
    <property type="entry name" value="SNF2/RAD54-like_C"/>
</dbReference>
<dbReference type="PANTHER" id="PTHR10799">
    <property type="entry name" value="SNF2/RAD54 HELICASE FAMILY"/>
    <property type="match status" value="1"/>
</dbReference>
<evidence type="ECO:0000313" key="6">
    <source>
        <dbReference type="Proteomes" id="UP001336314"/>
    </source>
</evidence>
<evidence type="ECO:0000256" key="1">
    <source>
        <dbReference type="ARBA" id="ARBA00022801"/>
    </source>
</evidence>
<dbReference type="GO" id="GO:0004386">
    <property type="term" value="F:helicase activity"/>
    <property type="evidence" value="ECO:0007669"/>
    <property type="project" value="UniProtKB-KW"/>
</dbReference>
<dbReference type="CDD" id="cd18793">
    <property type="entry name" value="SF2_C_SNF"/>
    <property type="match status" value="1"/>
</dbReference>
<evidence type="ECO:0000313" key="5">
    <source>
        <dbReference type="EMBL" id="MEE2003242.1"/>
    </source>
</evidence>
<dbReference type="Gene3D" id="3.40.50.10810">
    <property type="entry name" value="Tandem AAA-ATPase domain"/>
    <property type="match status" value="1"/>
</dbReference>
<dbReference type="PROSITE" id="PS51192">
    <property type="entry name" value="HELICASE_ATP_BIND_1"/>
    <property type="match status" value="1"/>
</dbReference>
<dbReference type="PROSITE" id="PS51194">
    <property type="entry name" value="HELICASE_CTER"/>
    <property type="match status" value="1"/>
</dbReference>
<protein>
    <submittedName>
        <fullName evidence="5">DEAD/DEAH box helicase</fullName>
    </submittedName>
</protein>
<proteinExistence type="predicted"/>
<evidence type="ECO:0000256" key="2">
    <source>
        <dbReference type="ARBA" id="ARBA00022806"/>
    </source>
</evidence>
<dbReference type="SMART" id="SM00487">
    <property type="entry name" value="DEXDc"/>
    <property type="match status" value="1"/>
</dbReference>
<keyword evidence="2 5" id="KW-0547">Nucleotide-binding</keyword>
<dbReference type="Pfam" id="PF00271">
    <property type="entry name" value="Helicase_C"/>
    <property type="match status" value="1"/>
</dbReference>
<dbReference type="Gene3D" id="3.40.50.300">
    <property type="entry name" value="P-loop containing nucleotide triphosphate hydrolases"/>
    <property type="match status" value="1"/>
</dbReference>
<dbReference type="InterPro" id="IPR014001">
    <property type="entry name" value="Helicase_ATP-bd"/>
</dbReference>
<dbReference type="InterPro" id="IPR000330">
    <property type="entry name" value="SNF2_N"/>
</dbReference>
<feature type="domain" description="Helicase ATP-binding" evidence="3">
    <location>
        <begin position="167"/>
        <end position="326"/>
    </location>
</feature>
<feature type="domain" description="Helicase C-terminal" evidence="4">
    <location>
        <begin position="446"/>
        <end position="601"/>
    </location>
</feature>
<dbReference type="InterPro" id="IPR038718">
    <property type="entry name" value="SNF2-like_sf"/>
</dbReference>